<feature type="region of interest" description="Disordered" evidence="1">
    <location>
        <begin position="371"/>
        <end position="394"/>
    </location>
</feature>
<evidence type="ECO:0000256" key="1">
    <source>
        <dbReference type="SAM" id="MobiDB-lite"/>
    </source>
</evidence>
<dbReference type="InterPro" id="IPR027051">
    <property type="entry name" value="XdhC_Rossmann_dom"/>
</dbReference>
<dbReference type="InterPro" id="IPR003777">
    <property type="entry name" value="XdhC_CoxI"/>
</dbReference>
<dbReference type="AlphaFoldDB" id="A0A0C1LDY8"/>
<evidence type="ECO:0000313" key="4">
    <source>
        <dbReference type="EMBL" id="KIC93668.1"/>
    </source>
</evidence>
<reference evidence="4 5" key="1">
    <citation type="submission" date="2014-11" db="EMBL/GenBank/DDBJ databases">
        <title>Genome sequence of Flavihumibacter solisilvae 3-3.</title>
        <authorList>
            <person name="Zhou G."/>
            <person name="Li M."/>
            <person name="Wang G."/>
        </authorList>
    </citation>
    <scope>NUCLEOTIDE SEQUENCE [LARGE SCALE GENOMIC DNA]</scope>
    <source>
        <strain evidence="4 5">3-3</strain>
    </source>
</reference>
<dbReference type="Gene3D" id="3.40.50.720">
    <property type="entry name" value="NAD(P)-binding Rossmann-like Domain"/>
    <property type="match status" value="1"/>
</dbReference>
<proteinExistence type="predicted"/>
<dbReference type="EMBL" id="JSVC01000018">
    <property type="protein sequence ID" value="KIC93668.1"/>
    <property type="molecule type" value="Genomic_DNA"/>
</dbReference>
<dbReference type="Pfam" id="PF13478">
    <property type="entry name" value="XdhC_C"/>
    <property type="match status" value="1"/>
</dbReference>
<evidence type="ECO:0000313" key="5">
    <source>
        <dbReference type="Proteomes" id="UP000031408"/>
    </source>
</evidence>
<dbReference type="PANTHER" id="PTHR30388">
    <property type="entry name" value="ALDEHYDE OXIDOREDUCTASE MOLYBDENUM COFACTOR ASSEMBLY PROTEIN"/>
    <property type="match status" value="1"/>
</dbReference>
<gene>
    <name evidence="4" type="ORF">OI18_16030</name>
</gene>
<dbReference type="OrthoDB" id="9773039at2"/>
<keyword evidence="5" id="KW-1185">Reference proteome</keyword>
<dbReference type="Proteomes" id="UP000031408">
    <property type="component" value="Unassembled WGS sequence"/>
</dbReference>
<feature type="domain" description="XdhC Rossmann" evidence="3">
    <location>
        <begin position="207"/>
        <end position="351"/>
    </location>
</feature>
<accession>A0A0C1LDY8</accession>
<dbReference type="InterPro" id="IPR052698">
    <property type="entry name" value="MoCofactor_Util/Proc"/>
</dbReference>
<evidence type="ECO:0000259" key="3">
    <source>
        <dbReference type="Pfam" id="PF13478"/>
    </source>
</evidence>
<organism evidence="4 5">
    <name type="scientific">Flavihumibacter solisilvae</name>
    <dbReference type="NCBI Taxonomy" id="1349421"/>
    <lineage>
        <taxon>Bacteria</taxon>
        <taxon>Pseudomonadati</taxon>
        <taxon>Bacteroidota</taxon>
        <taxon>Chitinophagia</taxon>
        <taxon>Chitinophagales</taxon>
        <taxon>Chitinophagaceae</taxon>
        <taxon>Flavihumibacter</taxon>
    </lineage>
</organism>
<evidence type="ECO:0000259" key="2">
    <source>
        <dbReference type="Pfam" id="PF02625"/>
    </source>
</evidence>
<protein>
    <submittedName>
        <fullName evidence="4">Alanine dehydrogenase</fullName>
    </submittedName>
</protein>
<dbReference type="STRING" id="1349421.OI18_16030"/>
<feature type="compositionally biased region" description="Basic and acidic residues" evidence="1">
    <location>
        <begin position="371"/>
        <end position="380"/>
    </location>
</feature>
<dbReference type="Pfam" id="PF02625">
    <property type="entry name" value="XdhC_CoxI"/>
    <property type="match status" value="1"/>
</dbReference>
<name>A0A0C1LDY8_9BACT</name>
<dbReference type="PANTHER" id="PTHR30388:SF6">
    <property type="entry name" value="XANTHINE DEHYDROGENASE SUBUNIT A-RELATED"/>
    <property type="match status" value="1"/>
</dbReference>
<feature type="domain" description="XdhC- CoxI" evidence="2">
    <location>
        <begin position="16"/>
        <end position="81"/>
    </location>
</feature>
<dbReference type="RefSeq" id="WP_039141597.1">
    <property type="nucleotide sequence ID" value="NZ_JSVC01000018.1"/>
</dbReference>
<sequence>MKEIRDILAAYDVAKAEGRDAVLATVVHVEGSSYRKPGARMLVTDDGRLTGAISGGCLEGDALRKALMVLADGRSRLVTYDTSDEDDFTLGVQLGCNGVIHILIEPIIAKDSNNPVMLLRRLISNRSSAVLVTLFSLKDKVNNQAGTCLLADSRDNSWGAMPASLEQYVRADMAVVANARQSMIKTYTSGEIAYTAFVEWHPPVIHLVVAGAGNDAFPLVTLSEMLGWTITVTDGRNTHANTTRFSSGCNVVVSKPEALLQQMSIDEYTVAVLMSHNYNYDLAMLRYLVNSPVSYIGMLGPRKKYERMKEQLAEEGQALTPEQETKIYAPVGLDIGAESPEEIAVSVIAEISAVFASRKGGYLREMATPIHDRASQEVRQQHISPDQKPVHHEK</sequence>
<comment type="caution">
    <text evidence="4">The sequence shown here is derived from an EMBL/GenBank/DDBJ whole genome shotgun (WGS) entry which is preliminary data.</text>
</comment>